<protein>
    <recommendedName>
        <fullName evidence="9">Periplasmic chaperone PpiD</fullName>
    </recommendedName>
    <alternativeName>
        <fullName evidence="10">Periplasmic folding chaperone</fullName>
    </alternativeName>
</protein>
<dbReference type="PROSITE" id="PS50198">
    <property type="entry name" value="PPIC_PPIASE_2"/>
    <property type="match status" value="1"/>
</dbReference>
<evidence type="ECO:0000256" key="3">
    <source>
        <dbReference type="ARBA" id="ARBA00022519"/>
    </source>
</evidence>
<keyword evidence="3" id="KW-0997">Cell inner membrane</keyword>
<feature type="domain" description="PpiC" evidence="13">
    <location>
        <begin position="266"/>
        <end position="364"/>
    </location>
</feature>
<dbReference type="AlphaFoldDB" id="A0AB39UYQ8"/>
<gene>
    <name evidence="14" type="ORF">AAIA72_05320</name>
</gene>
<evidence type="ECO:0000256" key="1">
    <source>
        <dbReference type="ARBA" id="ARBA00004382"/>
    </source>
</evidence>
<dbReference type="InterPro" id="IPR046357">
    <property type="entry name" value="PPIase_dom_sf"/>
</dbReference>
<evidence type="ECO:0000256" key="10">
    <source>
        <dbReference type="ARBA" id="ARBA00042775"/>
    </source>
</evidence>
<dbReference type="InterPro" id="IPR052029">
    <property type="entry name" value="PpiD_chaperone"/>
</dbReference>
<comment type="similarity">
    <text evidence="8">Belongs to the PpiD chaperone family.</text>
</comment>
<evidence type="ECO:0000256" key="9">
    <source>
        <dbReference type="ARBA" id="ARBA00040743"/>
    </source>
</evidence>
<accession>A0AB39UYQ8</accession>
<keyword evidence="4 12" id="KW-0812">Transmembrane</keyword>
<proteinExistence type="inferred from homology"/>
<keyword evidence="2" id="KW-1003">Cell membrane</keyword>
<name>A0AB39UYQ8_9GAMM</name>
<dbReference type="Gene3D" id="1.10.4030.10">
    <property type="entry name" value="Porin chaperone SurA, peptide-binding domain"/>
    <property type="match status" value="1"/>
</dbReference>
<dbReference type="RefSeq" id="WP_369602388.1">
    <property type="nucleotide sequence ID" value="NZ_CP154858.1"/>
</dbReference>
<feature type="transmembrane region" description="Helical" evidence="12">
    <location>
        <begin position="12"/>
        <end position="30"/>
    </location>
</feature>
<dbReference type="InterPro" id="IPR023058">
    <property type="entry name" value="PPIase_PpiC_CS"/>
</dbReference>
<dbReference type="InterPro" id="IPR027304">
    <property type="entry name" value="Trigger_fact/SurA_dom_sf"/>
</dbReference>
<evidence type="ECO:0000313" key="14">
    <source>
        <dbReference type="EMBL" id="XDT73394.1"/>
    </source>
</evidence>
<reference evidence="14" key="1">
    <citation type="submission" date="2024-05" db="EMBL/GenBank/DDBJ databases">
        <title>Genome sequencing of novel strain.</title>
        <authorList>
            <person name="Ganbat D."/>
            <person name="Ganbat S."/>
            <person name="Lee S.-J."/>
        </authorList>
    </citation>
    <scope>NUCLEOTIDE SEQUENCE</scope>
    <source>
        <strain evidence="14">SMD15-11</strain>
    </source>
</reference>
<evidence type="ECO:0000256" key="11">
    <source>
        <dbReference type="PROSITE-ProRule" id="PRU00278"/>
    </source>
</evidence>
<dbReference type="GO" id="GO:0003755">
    <property type="term" value="F:peptidyl-prolyl cis-trans isomerase activity"/>
    <property type="evidence" value="ECO:0007669"/>
    <property type="project" value="UniProtKB-KW"/>
</dbReference>
<dbReference type="InterPro" id="IPR000297">
    <property type="entry name" value="PPIase_PpiC"/>
</dbReference>
<evidence type="ECO:0000256" key="2">
    <source>
        <dbReference type="ARBA" id="ARBA00022475"/>
    </source>
</evidence>
<organism evidence="14">
    <name type="scientific">Thermohahella caldifontis</name>
    <dbReference type="NCBI Taxonomy" id="3142973"/>
    <lineage>
        <taxon>Bacteria</taxon>
        <taxon>Pseudomonadati</taxon>
        <taxon>Pseudomonadota</taxon>
        <taxon>Gammaproteobacteria</taxon>
        <taxon>Oceanospirillales</taxon>
        <taxon>Hahellaceae</taxon>
        <taxon>Thermohahella</taxon>
    </lineage>
</organism>
<evidence type="ECO:0000259" key="13">
    <source>
        <dbReference type="PROSITE" id="PS50198"/>
    </source>
</evidence>
<sequence length="617" mass="69216">MLQNMRDNAQGIVAKIIVGAIAVTFALFGVESIVGGLSGEPEVATVNGKPILDKEFQRALELKRRSVINQMGENFDPAALDENLLRSSTLEDMIRREVLLQFSEDAGMAVSPAQIDQLIVTLPQAQRDGKFDKEAFLAFVRNLGMTPLEFREALRKEVLINQMREGVVRSAYITDAQLQDILRIDRQTRTFSYRLLDASELEGDVTVTDAEVEDYYKAHQDEFRLPERVVFDYLLLSLDELKKQVEVTDSEIEERYNTELKSFQGKEQRRASHILVEVGDEGEEAARQKAQKLYEELKNGADFAELARKESADPGSAEAGGDLGWAAKGTYVPEFEDVLWSLKPDEISEPVKTEFGYHIIRLDEIQKQNPPTLEESKDRIRDEIATEKARKLFAARMEQMSDLAFKSDDLKPVSEALGLPVQTSPDVPRSGGAGIWGLPAVVQKLMSDEVLVDGYNSPVVELSNDRALVAHKREIKPEEIQPLEAVRDQIVAKLRKQKALELVRSEGAGLAQKSWEALRKEGEWIRKENVSRADQRQDPWVAWAFRVPAGEGVKVAGFEVPQGYLLVALEDVRNPDPASMDAKTLAGLRNFLASRLGQQDYRALVEDLNARAEITRL</sequence>
<dbReference type="GO" id="GO:0005886">
    <property type="term" value="C:plasma membrane"/>
    <property type="evidence" value="ECO:0007669"/>
    <property type="project" value="UniProtKB-SubCell"/>
</dbReference>
<comment type="subcellular location">
    <subcellularLocation>
        <location evidence="1">Cell inner membrane</location>
        <topology evidence="1">Single-pass type II membrane protein</topology>
        <orientation evidence="1">Periplasmic side</orientation>
    </subcellularLocation>
</comment>
<evidence type="ECO:0000256" key="4">
    <source>
        <dbReference type="ARBA" id="ARBA00022692"/>
    </source>
</evidence>
<keyword evidence="11" id="KW-0413">Isomerase</keyword>
<dbReference type="PANTHER" id="PTHR47529:SF1">
    <property type="entry name" value="PERIPLASMIC CHAPERONE PPID"/>
    <property type="match status" value="1"/>
</dbReference>
<keyword evidence="5 12" id="KW-1133">Transmembrane helix</keyword>
<evidence type="ECO:0000256" key="8">
    <source>
        <dbReference type="ARBA" id="ARBA00038408"/>
    </source>
</evidence>
<evidence type="ECO:0000256" key="7">
    <source>
        <dbReference type="ARBA" id="ARBA00023186"/>
    </source>
</evidence>
<dbReference type="SUPFAM" id="SSF54534">
    <property type="entry name" value="FKBP-like"/>
    <property type="match status" value="1"/>
</dbReference>
<dbReference type="Pfam" id="PF00639">
    <property type="entry name" value="Rotamase"/>
    <property type="match status" value="1"/>
</dbReference>
<dbReference type="Gene3D" id="3.10.50.40">
    <property type="match status" value="1"/>
</dbReference>
<dbReference type="PROSITE" id="PS01096">
    <property type="entry name" value="PPIC_PPIASE_1"/>
    <property type="match status" value="1"/>
</dbReference>
<evidence type="ECO:0000256" key="6">
    <source>
        <dbReference type="ARBA" id="ARBA00023136"/>
    </source>
</evidence>
<dbReference type="EMBL" id="CP154858">
    <property type="protein sequence ID" value="XDT73394.1"/>
    <property type="molecule type" value="Genomic_DNA"/>
</dbReference>
<keyword evidence="11" id="KW-0697">Rotamase</keyword>
<dbReference type="Pfam" id="PF13624">
    <property type="entry name" value="SurA_N_3"/>
    <property type="match status" value="1"/>
</dbReference>
<evidence type="ECO:0000256" key="5">
    <source>
        <dbReference type="ARBA" id="ARBA00022989"/>
    </source>
</evidence>
<evidence type="ECO:0000256" key="12">
    <source>
        <dbReference type="SAM" id="Phobius"/>
    </source>
</evidence>
<dbReference type="PANTHER" id="PTHR47529">
    <property type="entry name" value="PEPTIDYL-PROLYL CIS-TRANS ISOMERASE D"/>
    <property type="match status" value="1"/>
</dbReference>
<dbReference type="KEGG" id="tcd:AAIA72_05320"/>
<dbReference type="SUPFAM" id="SSF109998">
    <property type="entry name" value="Triger factor/SurA peptide-binding domain-like"/>
    <property type="match status" value="1"/>
</dbReference>
<keyword evidence="6 12" id="KW-0472">Membrane</keyword>
<keyword evidence="7" id="KW-0143">Chaperone</keyword>